<keyword evidence="5 7" id="KW-1133">Transmembrane helix</keyword>
<feature type="transmembrane region" description="Helical" evidence="7">
    <location>
        <begin position="74"/>
        <end position="93"/>
    </location>
</feature>
<dbReference type="AlphaFoldDB" id="A0A6N8JJW6"/>
<sequence length="343" mass="36254">MFSQLKQNGLPSWAYKAALLVAAAIWGMGTVVIKSTVDEFPPSWLVGVRFTGAGIILGLVSLRKLRDRLAADGAGHLRDGAVLGVLLFLSYWANSSGLTDTTASNSSFLTTLYVVIIPFLSWFVIRKKPTRFNIVAALTCTTGVACVAYTGAGAFSLRFGDLVTLLSALFLSLHVLYTAKFAPGRSMTVLTVIQFVTAGILGLIVGAVTEPTPHFAALGADTWISLVYITVFASCVALGLQNMAVARVDPAQASLFLATESVFGVTFSILLLGEVLTLSSFAGFALIFAGIVISEYLPLRAEKKAAERDEGLTAPASQDYTLQAKAAAEAAALELDEADTALR</sequence>
<feature type="transmembrane region" description="Helical" evidence="7">
    <location>
        <begin position="278"/>
        <end position="299"/>
    </location>
</feature>
<evidence type="ECO:0000256" key="4">
    <source>
        <dbReference type="ARBA" id="ARBA00022692"/>
    </source>
</evidence>
<feature type="transmembrane region" description="Helical" evidence="7">
    <location>
        <begin position="12"/>
        <end position="32"/>
    </location>
</feature>
<feature type="transmembrane region" description="Helical" evidence="7">
    <location>
        <begin position="189"/>
        <end position="209"/>
    </location>
</feature>
<evidence type="ECO:0000256" key="6">
    <source>
        <dbReference type="ARBA" id="ARBA00023136"/>
    </source>
</evidence>
<feature type="transmembrane region" description="Helical" evidence="7">
    <location>
        <begin position="252"/>
        <end position="272"/>
    </location>
</feature>
<evidence type="ECO:0000256" key="1">
    <source>
        <dbReference type="ARBA" id="ARBA00004651"/>
    </source>
</evidence>
<evidence type="ECO:0000256" key="3">
    <source>
        <dbReference type="ARBA" id="ARBA00022475"/>
    </source>
</evidence>
<feature type="transmembrane region" description="Helical" evidence="7">
    <location>
        <begin position="132"/>
        <end position="151"/>
    </location>
</feature>
<keyword evidence="6 7" id="KW-0472">Membrane</keyword>
<feature type="transmembrane region" description="Helical" evidence="7">
    <location>
        <begin position="157"/>
        <end position="177"/>
    </location>
</feature>
<proteinExistence type="inferred from homology"/>
<comment type="similarity">
    <text evidence="2">Belongs to the EamA transporter family.</text>
</comment>
<evidence type="ECO:0000256" key="7">
    <source>
        <dbReference type="SAM" id="Phobius"/>
    </source>
</evidence>
<feature type="transmembrane region" description="Helical" evidence="7">
    <location>
        <begin position="215"/>
        <end position="240"/>
    </location>
</feature>
<evidence type="ECO:0000313" key="10">
    <source>
        <dbReference type="Proteomes" id="UP000463388"/>
    </source>
</evidence>
<keyword evidence="10" id="KW-1185">Reference proteome</keyword>
<dbReference type="PANTHER" id="PTHR42920">
    <property type="entry name" value="OS03G0707200 PROTEIN-RELATED"/>
    <property type="match status" value="1"/>
</dbReference>
<feature type="domain" description="EamA" evidence="8">
    <location>
        <begin position="18"/>
        <end position="147"/>
    </location>
</feature>
<evidence type="ECO:0000259" key="8">
    <source>
        <dbReference type="Pfam" id="PF00892"/>
    </source>
</evidence>
<feature type="transmembrane region" description="Helical" evidence="7">
    <location>
        <begin position="105"/>
        <end position="125"/>
    </location>
</feature>
<comment type="subcellular location">
    <subcellularLocation>
        <location evidence="1">Cell membrane</location>
        <topology evidence="1">Multi-pass membrane protein</topology>
    </subcellularLocation>
</comment>
<dbReference type="OrthoDB" id="9804865at2"/>
<name>A0A6N8JJW6_9ACTN</name>
<accession>A0A6N8JJW6</accession>
<feature type="transmembrane region" description="Helical" evidence="7">
    <location>
        <begin position="44"/>
        <end position="62"/>
    </location>
</feature>
<gene>
    <name evidence="9" type="ORF">GKZ27_01565</name>
</gene>
<dbReference type="Pfam" id="PF00892">
    <property type="entry name" value="EamA"/>
    <property type="match status" value="2"/>
</dbReference>
<evidence type="ECO:0000256" key="5">
    <source>
        <dbReference type="ARBA" id="ARBA00022989"/>
    </source>
</evidence>
<dbReference type="InterPro" id="IPR051258">
    <property type="entry name" value="Diverse_Substrate_Transporter"/>
</dbReference>
<evidence type="ECO:0000256" key="2">
    <source>
        <dbReference type="ARBA" id="ARBA00007362"/>
    </source>
</evidence>
<keyword evidence="4 7" id="KW-0812">Transmembrane</keyword>
<reference evidence="9 10" key="1">
    <citation type="submission" date="2019-12" db="EMBL/GenBank/DDBJ databases">
        <title>Microbes associate with the intestines of laboratory mice.</title>
        <authorList>
            <person name="Navarre W."/>
            <person name="Wong E."/>
        </authorList>
    </citation>
    <scope>NUCLEOTIDE SEQUENCE [LARGE SCALE GENOMIC DNA]</scope>
    <source>
        <strain evidence="9 10">NM66_B29</strain>
    </source>
</reference>
<feature type="domain" description="EamA" evidence="8">
    <location>
        <begin position="159"/>
        <end position="293"/>
    </location>
</feature>
<dbReference type="SUPFAM" id="SSF103481">
    <property type="entry name" value="Multidrug resistance efflux transporter EmrE"/>
    <property type="match status" value="2"/>
</dbReference>
<keyword evidence="3" id="KW-1003">Cell membrane</keyword>
<dbReference type="Proteomes" id="UP000463388">
    <property type="component" value="Unassembled WGS sequence"/>
</dbReference>
<dbReference type="GO" id="GO:0005886">
    <property type="term" value="C:plasma membrane"/>
    <property type="evidence" value="ECO:0007669"/>
    <property type="project" value="UniProtKB-SubCell"/>
</dbReference>
<protein>
    <submittedName>
        <fullName evidence="9">EamA family transporter</fullName>
    </submittedName>
</protein>
<organism evidence="9 10">
    <name type="scientific">Adlercreutzia mucosicola</name>
    <dbReference type="NCBI Taxonomy" id="580026"/>
    <lineage>
        <taxon>Bacteria</taxon>
        <taxon>Bacillati</taxon>
        <taxon>Actinomycetota</taxon>
        <taxon>Coriobacteriia</taxon>
        <taxon>Eggerthellales</taxon>
        <taxon>Eggerthellaceae</taxon>
        <taxon>Adlercreutzia</taxon>
    </lineage>
</organism>
<comment type="caution">
    <text evidence="9">The sequence shown here is derived from an EMBL/GenBank/DDBJ whole genome shotgun (WGS) entry which is preliminary data.</text>
</comment>
<dbReference type="InterPro" id="IPR000620">
    <property type="entry name" value="EamA_dom"/>
</dbReference>
<dbReference type="EMBL" id="WSRR01000002">
    <property type="protein sequence ID" value="MVX60163.1"/>
    <property type="molecule type" value="Genomic_DNA"/>
</dbReference>
<dbReference type="PANTHER" id="PTHR42920:SF5">
    <property type="entry name" value="EAMA DOMAIN-CONTAINING PROTEIN"/>
    <property type="match status" value="1"/>
</dbReference>
<evidence type="ECO:0000313" key="9">
    <source>
        <dbReference type="EMBL" id="MVX60163.1"/>
    </source>
</evidence>
<dbReference type="InterPro" id="IPR037185">
    <property type="entry name" value="EmrE-like"/>
</dbReference>